<dbReference type="RefSeq" id="WP_062413021.1">
    <property type="nucleotide sequence ID" value="NZ_JAJCIO010000001.1"/>
</dbReference>
<organism evidence="1 2">
    <name type="scientific">Megasphaera massiliensis</name>
    <dbReference type="NCBI Taxonomy" id="1232428"/>
    <lineage>
        <taxon>Bacteria</taxon>
        <taxon>Bacillati</taxon>
        <taxon>Bacillota</taxon>
        <taxon>Negativicutes</taxon>
        <taxon>Veillonellales</taxon>
        <taxon>Veillonellaceae</taxon>
        <taxon>Megasphaera</taxon>
    </lineage>
</organism>
<comment type="caution">
    <text evidence="1">The sequence shown here is derived from an EMBL/GenBank/DDBJ whole genome shotgun (WGS) entry which is preliminary data.</text>
</comment>
<dbReference type="EMBL" id="JANGEW010000001">
    <property type="protein sequence ID" value="MCQ5341658.1"/>
    <property type="molecule type" value="Genomic_DNA"/>
</dbReference>
<name>A0ABT1SPU4_9FIRM</name>
<reference evidence="1 2" key="1">
    <citation type="submission" date="2022-06" db="EMBL/GenBank/DDBJ databases">
        <title>Isolation of gut microbiota from human fecal samples.</title>
        <authorList>
            <person name="Pamer E.G."/>
            <person name="Barat B."/>
            <person name="Waligurski E."/>
            <person name="Medina S."/>
            <person name="Paddock L."/>
            <person name="Mostad J."/>
        </authorList>
    </citation>
    <scope>NUCLEOTIDE SEQUENCE [LARGE SCALE GENOMIC DNA]</scope>
    <source>
        <strain evidence="1 2">DFI.1.1</strain>
    </source>
</reference>
<protein>
    <submittedName>
        <fullName evidence="1">DUF1292 domain-containing protein</fullName>
    </submittedName>
</protein>
<accession>A0ABT1SPU4</accession>
<keyword evidence="2" id="KW-1185">Reference proteome</keyword>
<evidence type="ECO:0000313" key="1">
    <source>
        <dbReference type="EMBL" id="MCQ5341658.1"/>
    </source>
</evidence>
<dbReference type="InterPro" id="IPR009711">
    <property type="entry name" value="UPF0473"/>
</dbReference>
<dbReference type="Proteomes" id="UP001206692">
    <property type="component" value="Unassembled WGS sequence"/>
</dbReference>
<sequence length="95" mass="10506">MSEEMNNELEEVIIVTATDDDGNEVNYQEVQRIDIDGKVFALLVEVPDSEDDDADDDGDAIVARVDVEDGEEVYVAPTDEEFDAANAAFDELFSE</sequence>
<proteinExistence type="predicted"/>
<dbReference type="Pfam" id="PF06949">
    <property type="entry name" value="DUF1292"/>
    <property type="match status" value="1"/>
</dbReference>
<gene>
    <name evidence="1" type="ORF">NE675_01225</name>
</gene>
<evidence type="ECO:0000313" key="2">
    <source>
        <dbReference type="Proteomes" id="UP001206692"/>
    </source>
</evidence>